<feature type="domain" description="NadR/Ttd14 AAA" evidence="1">
    <location>
        <begin position="2"/>
        <end position="89"/>
    </location>
</feature>
<dbReference type="RefSeq" id="WP_171361757.1">
    <property type="nucleotide sequence ID" value="NZ_VTXC01000046.1"/>
</dbReference>
<gene>
    <name evidence="2" type="ORF">F0225_15080</name>
</gene>
<evidence type="ECO:0000259" key="1">
    <source>
        <dbReference type="Pfam" id="PF13521"/>
    </source>
</evidence>
<dbReference type="AlphaFoldDB" id="A0A7Y4A1Z3"/>
<dbReference type="Gene3D" id="3.40.50.300">
    <property type="entry name" value="P-loop containing nucleotide triphosphate hydrolases"/>
    <property type="match status" value="1"/>
</dbReference>
<dbReference type="Proteomes" id="UP000565719">
    <property type="component" value="Unassembled WGS sequence"/>
</dbReference>
<proteinExistence type="predicted"/>
<name>A0A7Y4A1Z3_9VIBR</name>
<evidence type="ECO:0000313" key="3">
    <source>
        <dbReference type="Proteomes" id="UP000565719"/>
    </source>
</evidence>
<organism evidence="2 3">
    <name type="scientific">Vibrio pectenicida</name>
    <dbReference type="NCBI Taxonomy" id="62763"/>
    <lineage>
        <taxon>Bacteria</taxon>
        <taxon>Pseudomonadati</taxon>
        <taxon>Pseudomonadota</taxon>
        <taxon>Gammaproteobacteria</taxon>
        <taxon>Vibrionales</taxon>
        <taxon>Vibrionaceae</taxon>
        <taxon>Vibrio</taxon>
    </lineage>
</organism>
<comment type="caution">
    <text evidence="2">The sequence shown here is derived from an EMBL/GenBank/DDBJ whole genome shotgun (WGS) entry which is preliminary data.</text>
</comment>
<dbReference type="InterPro" id="IPR027417">
    <property type="entry name" value="P-loop_NTPase"/>
</dbReference>
<dbReference type="Pfam" id="PF13521">
    <property type="entry name" value="AAA_28"/>
    <property type="match status" value="1"/>
</dbReference>
<evidence type="ECO:0000313" key="2">
    <source>
        <dbReference type="EMBL" id="NOH72654.1"/>
    </source>
</evidence>
<dbReference type="EMBL" id="VTXC01000046">
    <property type="protein sequence ID" value="NOH72654.1"/>
    <property type="molecule type" value="Genomic_DNA"/>
</dbReference>
<sequence length="215" mass="25297">MIFIEGLPCAGKSLLIKEMEASGDKVTYEIGKVLHRSQFPGNAFSFEEAMSINRWFIGKEQERMHKSDSLFFDRSYLTHFCYAYAYEKHKNITIFEKTVEMYRNEVEQGRLEVPKGIVYLNISSEDSVKRQGEKIEKKISKGLPDFWRNQQFLEDTRDAYKALFSSVVDIPWIEIDATLSTYDKYNLIKKWSNRIENTKYGYFSFDDFINTCLKA</sequence>
<dbReference type="InterPro" id="IPR038727">
    <property type="entry name" value="NadR/Ttd14_AAA_dom"/>
</dbReference>
<protein>
    <submittedName>
        <fullName evidence="2">AAA family ATPase</fullName>
    </submittedName>
</protein>
<reference evidence="2 3" key="1">
    <citation type="submission" date="2019-09" db="EMBL/GenBank/DDBJ databases">
        <title>Draft genome sequencing and comparative genomics of hatchery-associated Vibrios.</title>
        <authorList>
            <person name="Kehlet-Delgado H."/>
            <person name="Mueller R.S."/>
        </authorList>
    </citation>
    <scope>NUCLEOTIDE SEQUENCE [LARGE SCALE GENOMIC DNA]</scope>
    <source>
        <strain evidence="2 3">99-46-Y</strain>
    </source>
</reference>
<dbReference type="SUPFAM" id="SSF52540">
    <property type="entry name" value="P-loop containing nucleoside triphosphate hydrolases"/>
    <property type="match status" value="1"/>
</dbReference>
<accession>A0A7Y4A1Z3</accession>